<proteinExistence type="predicted"/>
<protein>
    <submittedName>
        <fullName evidence="1">Unannotated protein</fullName>
    </submittedName>
</protein>
<evidence type="ECO:0000313" key="1">
    <source>
        <dbReference type="EMBL" id="CAB4751954.1"/>
    </source>
</evidence>
<organism evidence="1">
    <name type="scientific">freshwater metagenome</name>
    <dbReference type="NCBI Taxonomy" id="449393"/>
    <lineage>
        <taxon>unclassified sequences</taxon>
        <taxon>metagenomes</taxon>
        <taxon>ecological metagenomes</taxon>
    </lineage>
</organism>
<dbReference type="AlphaFoldDB" id="A0A6J6TYV2"/>
<accession>A0A6J6TYV2</accession>
<sequence length="270" mass="29467">MSEDGSVPPDDLAVVLATGELKIEGRLVAASNQTLRCTVTSADGVDLPCVYKPVAGERPLWDFPDGHLAGREIATYELSRLAGWDVIPTTVWRDHGPAGPGMCQAWIEEDPSAGVVDLLPIHEEHPGWRSVLEGQAGDGAPIRLVHADVRAVQEIALLDSITNNSDRKGGHLLVDTSGHIWGIDHGLTFHEEDKLRSVLWGWAGEPIPGDLVETLRRLRAALESDEAERVTGWLTTAECRALLARIDWLIANGVFPLPSEQWPSIPWPVF</sequence>
<dbReference type="NCBIfam" id="TIGR03843">
    <property type="entry name" value="SCO1664 family protein"/>
    <property type="match status" value="1"/>
</dbReference>
<gene>
    <name evidence="1" type="ORF">UFOPK2786_01338</name>
</gene>
<dbReference type="InterPro" id="IPR022292">
    <property type="entry name" value="CHP03843"/>
</dbReference>
<name>A0A6J6TYV2_9ZZZZ</name>
<dbReference type="EMBL" id="CAEZYW010000225">
    <property type="protein sequence ID" value="CAB4751954.1"/>
    <property type="molecule type" value="Genomic_DNA"/>
</dbReference>
<reference evidence="1" key="1">
    <citation type="submission" date="2020-05" db="EMBL/GenBank/DDBJ databases">
        <authorList>
            <person name="Chiriac C."/>
            <person name="Salcher M."/>
            <person name="Ghai R."/>
            <person name="Kavagutti S V."/>
        </authorList>
    </citation>
    <scope>NUCLEOTIDE SEQUENCE</scope>
</reference>